<accession>A0A0K6H850</accession>
<comment type="subcellular location">
    <subcellularLocation>
        <location evidence="5">Cell membrane</location>
        <topology evidence="5">Multi-pass membrane protein</topology>
    </subcellularLocation>
    <subcellularLocation>
        <location evidence="1">Endomembrane system</location>
        <topology evidence="1">Multi-pass membrane protein</topology>
    </subcellularLocation>
    <subcellularLocation>
        <location evidence="6">Membrane</location>
        <topology evidence="6">Multi-pass membrane protein</topology>
    </subcellularLocation>
</comment>
<feature type="transmembrane region" description="Helical" evidence="5">
    <location>
        <begin position="12"/>
        <end position="31"/>
    </location>
</feature>
<keyword evidence="9" id="KW-1185">Reference proteome</keyword>
<evidence type="ECO:0000313" key="9">
    <source>
        <dbReference type="Proteomes" id="UP000243535"/>
    </source>
</evidence>
<feature type="transmembrane region" description="Helical" evidence="5">
    <location>
        <begin position="274"/>
        <end position="293"/>
    </location>
</feature>
<dbReference type="GO" id="GO:0012505">
    <property type="term" value="C:endomembrane system"/>
    <property type="evidence" value="ECO:0007669"/>
    <property type="project" value="UniProtKB-SubCell"/>
</dbReference>
<dbReference type="Proteomes" id="UP000243535">
    <property type="component" value="Unassembled WGS sequence"/>
</dbReference>
<feature type="transmembrane region" description="Helical" evidence="5">
    <location>
        <begin position="241"/>
        <end position="262"/>
    </location>
</feature>
<comment type="function">
    <text evidence="5">NDH-1 shuttles electrons from NADH, via FMN and iron-sulfur (Fe-S) centers, to quinones in the respiratory chain. The immediate electron acceptor for the enzyme in this species is believed to be ubiquinone. Couples the redox reaction to proton translocation (for every two electrons transferred, four hydrogen ions are translocated across the cytoplasmic membrane), and thus conserves the redox energy in a proton gradient.</text>
</comment>
<keyword evidence="5" id="KW-0520">NAD</keyword>
<feature type="transmembrane region" description="Helical" evidence="5">
    <location>
        <begin position="405"/>
        <end position="425"/>
    </location>
</feature>
<feature type="transmembrane region" description="Helical" evidence="5">
    <location>
        <begin position="450"/>
        <end position="470"/>
    </location>
</feature>
<evidence type="ECO:0000256" key="5">
    <source>
        <dbReference type="HAMAP-Rule" id="MF_00445"/>
    </source>
</evidence>
<dbReference type="OrthoDB" id="9768329at2"/>
<keyword evidence="5" id="KW-0830">Ubiquinone</keyword>
<reference evidence="9" key="1">
    <citation type="submission" date="2015-08" db="EMBL/GenBank/DDBJ databases">
        <authorList>
            <person name="Varghese N."/>
        </authorList>
    </citation>
    <scope>NUCLEOTIDE SEQUENCE [LARGE SCALE GENOMIC DNA]</scope>
    <source>
        <strain evidence="9">DSM 17901</strain>
    </source>
</reference>
<evidence type="ECO:0000256" key="6">
    <source>
        <dbReference type="RuleBase" id="RU000320"/>
    </source>
</evidence>
<evidence type="ECO:0000256" key="1">
    <source>
        <dbReference type="ARBA" id="ARBA00004127"/>
    </source>
</evidence>
<keyword evidence="5" id="KW-0813">Transport</keyword>
<feature type="domain" description="NADH:quinone oxidoreductase/Mrp antiporter transmembrane" evidence="7">
    <location>
        <begin position="125"/>
        <end position="419"/>
    </location>
</feature>
<organism evidence="8 9">
    <name type="scientific">Gulbenkiania indica</name>
    <dbReference type="NCBI Taxonomy" id="375574"/>
    <lineage>
        <taxon>Bacteria</taxon>
        <taxon>Pseudomonadati</taxon>
        <taxon>Pseudomonadota</taxon>
        <taxon>Betaproteobacteria</taxon>
        <taxon>Neisseriales</taxon>
        <taxon>Chromobacteriaceae</taxon>
        <taxon>Gulbenkiania</taxon>
    </lineage>
</organism>
<gene>
    <name evidence="5" type="primary">nuoN</name>
    <name evidence="8" type="ORF">Ga0061063_0042</name>
</gene>
<comment type="catalytic activity">
    <reaction evidence="5">
        <text>a quinone + NADH + 5 H(+)(in) = a quinol + NAD(+) + 4 H(+)(out)</text>
        <dbReference type="Rhea" id="RHEA:57888"/>
        <dbReference type="ChEBI" id="CHEBI:15378"/>
        <dbReference type="ChEBI" id="CHEBI:24646"/>
        <dbReference type="ChEBI" id="CHEBI:57540"/>
        <dbReference type="ChEBI" id="CHEBI:57945"/>
        <dbReference type="ChEBI" id="CHEBI:132124"/>
    </reaction>
</comment>
<dbReference type="RefSeq" id="WP_055434510.1">
    <property type="nucleotide sequence ID" value="NZ_CYHA01000010.1"/>
</dbReference>
<evidence type="ECO:0000256" key="2">
    <source>
        <dbReference type="ARBA" id="ARBA00022692"/>
    </source>
</evidence>
<feature type="transmembrane region" description="Helical" evidence="5">
    <location>
        <begin position="204"/>
        <end position="229"/>
    </location>
</feature>
<feature type="transmembrane region" description="Helical" evidence="5">
    <location>
        <begin position="75"/>
        <end position="94"/>
    </location>
</feature>
<dbReference type="Pfam" id="PF00361">
    <property type="entry name" value="Proton_antipo_M"/>
    <property type="match status" value="1"/>
</dbReference>
<protein>
    <recommendedName>
        <fullName evidence="5">NADH-quinone oxidoreductase subunit N</fullName>
        <ecNumber evidence="5">7.1.1.-</ecNumber>
    </recommendedName>
    <alternativeName>
        <fullName evidence="5">NADH dehydrogenase I subunit N</fullName>
    </alternativeName>
    <alternativeName>
        <fullName evidence="5">NDH-1 subunit N</fullName>
    </alternativeName>
</protein>
<dbReference type="NCBIfam" id="TIGR01770">
    <property type="entry name" value="NDH_I_N"/>
    <property type="match status" value="1"/>
</dbReference>
<evidence type="ECO:0000313" key="8">
    <source>
        <dbReference type="EMBL" id="CUA87020.1"/>
    </source>
</evidence>
<dbReference type="HAMAP" id="MF_00445">
    <property type="entry name" value="NDH1_NuoN_1"/>
    <property type="match status" value="1"/>
</dbReference>
<evidence type="ECO:0000256" key="3">
    <source>
        <dbReference type="ARBA" id="ARBA00022989"/>
    </source>
</evidence>
<dbReference type="PRINTS" id="PR01434">
    <property type="entry name" value="NADHDHGNASE5"/>
</dbReference>
<dbReference type="InterPro" id="IPR001750">
    <property type="entry name" value="ND/Mrp_TM"/>
</dbReference>
<evidence type="ECO:0000256" key="4">
    <source>
        <dbReference type="ARBA" id="ARBA00023136"/>
    </source>
</evidence>
<name>A0A0K6H850_9NEIS</name>
<dbReference type="EC" id="7.1.1.-" evidence="5"/>
<dbReference type="GO" id="GO:0005886">
    <property type="term" value="C:plasma membrane"/>
    <property type="evidence" value="ECO:0007669"/>
    <property type="project" value="UniProtKB-SubCell"/>
</dbReference>
<evidence type="ECO:0000259" key="7">
    <source>
        <dbReference type="Pfam" id="PF00361"/>
    </source>
</evidence>
<sequence>MNWADLHLMPALPEIFLLSALSVILVLDLFVSDARRGITYLLTLLTLAVCAGIQIATSVPYVTTTFSGMFVDDPLADIVKVGMYGFTAIVLVFTRQYMADRGLFKGEYFTLSLFALLGMNVMVSASHFLTLYIGLELLSLALYALIALNRDSTSSTEAAMKFFVLGALSSGLLLYGMSMVYGATGSLDIVQIGKVIQGGSGNTVLLVFGLVFIVAGLSFKLGAVPFHMWVPDVYQGSPTAITLMVGAAPKLAALVFMIRILVQGMGPMVGDWQGMLVIVAVLSMAIGNITAIAQTNIKRMLAYSTISHMGYMLLGLLAGTAQGYSAALFYAFSYVLMTVVGFGILLALSRAGFECERLEDLKGLNGRNSWYALLMLLTMFSMTGIPPLVGFYAKLVVIQAVVDIGMFWLAVFAVLMSLIGAFYYLRVVKHMYFDEVQDTAPIVVRGDAKLVLSLSGLALLVLGVLPQGLLELCLEAMRTSLAAL</sequence>
<dbReference type="NCBIfam" id="NF004442">
    <property type="entry name" value="PRK05777.1-5"/>
    <property type="match status" value="1"/>
</dbReference>
<comment type="similarity">
    <text evidence="5">Belongs to the complex I subunit 2 family.</text>
</comment>
<feature type="transmembrane region" description="Helical" evidence="5">
    <location>
        <begin position="38"/>
        <end position="63"/>
    </location>
</feature>
<dbReference type="STRING" id="375574.GCA_001418035_02629"/>
<keyword evidence="2 5" id="KW-0812">Transmembrane</keyword>
<feature type="transmembrane region" description="Helical" evidence="5">
    <location>
        <begin position="106"/>
        <end position="123"/>
    </location>
</feature>
<feature type="transmembrane region" description="Helical" evidence="5">
    <location>
        <begin position="370"/>
        <end position="393"/>
    </location>
</feature>
<dbReference type="EMBL" id="CYHA01000010">
    <property type="protein sequence ID" value="CUA87020.1"/>
    <property type="molecule type" value="Genomic_DNA"/>
</dbReference>
<feature type="transmembrane region" description="Helical" evidence="5">
    <location>
        <begin position="300"/>
        <end position="321"/>
    </location>
</feature>
<keyword evidence="3 5" id="KW-1133">Transmembrane helix</keyword>
<feature type="transmembrane region" description="Helical" evidence="5">
    <location>
        <begin position="160"/>
        <end position="184"/>
    </location>
</feature>
<dbReference type="GO" id="GO:0042773">
    <property type="term" value="P:ATP synthesis coupled electron transport"/>
    <property type="evidence" value="ECO:0007669"/>
    <property type="project" value="InterPro"/>
</dbReference>
<keyword evidence="5" id="KW-1003">Cell membrane</keyword>
<keyword evidence="4 5" id="KW-0472">Membrane</keyword>
<comment type="subunit">
    <text evidence="5">NDH-1 is composed of 14 different subunits. Subunits NuoA, H, J, K, L, M, N constitute the membrane sector of the complex.</text>
</comment>
<dbReference type="GO" id="GO:0050136">
    <property type="term" value="F:NADH dehydrogenase (quinone) (non-electrogenic) activity"/>
    <property type="evidence" value="ECO:0007669"/>
    <property type="project" value="UniProtKB-UniRule"/>
</dbReference>
<keyword evidence="5" id="KW-0874">Quinone</keyword>
<dbReference type="InterPro" id="IPR010096">
    <property type="entry name" value="NADH-Q_OxRdtase_suN/2"/>
</dbReference>
<dbReference type="AlphaFoldDB" id="A0A0K6H850"/>
<keyword evidence="5" id="KW-1278">Translocase</keyword>
<feature type="transmembrane region" description="Helical" evidence="5">
    <location>
        <begin position="327"/>
        <end position="349"/>
    </location>
</feature>
<feature type="transmembrane region" description="Helical" evidence="5">
    <location>
        <begin position="129"/>
        <end position="148"/>
    </location>
</feature>
<proteinExistence type="inferred from homology"/>
<dbReference type="PANTHER" id="PTHR22773">
    <property type="entry name" value="NADH DEHYDROGENASE"/>
    <property type="match status" value="1"/>
</dbReference>
<dbReference type="GO" id="GO:0008137">
    <property type="term" value="F:NADH dehydrogenase (ubiquinone) activity"/>
    <property type="evidence" value="ECO:0007669"/>
    <property type="project" value="InterPro"/>
</dbReference>
<dbReference type="GO" id="GO:0048038">
    <property type="term" value="F:quinone binding"/>
    <property type="evidence" value="ECO:0007669"/>
    <property type="project" value="UniProtKB-KW"/>
</dbReference>